<dbReference type="GeneID" id="7845662"/>
<name>Q23AG5_TETTS</name>
<accession>Q23AG5</accession>
<dbReference type="Proteomes" id="UP000009168">
    <property type="component" value="Unassembled WGS sequence"/>
</dbReference>
<dbReference type="EMBL" id="GG662724">
    <property type="protein sequence ID" value="EAR93527.1"/>
    <property type="molecule type" value="Genomic_DNA"/>
</dbReference>
<evidence type="ECO:0000313" key="2">
    <source>
        <dbReference type="Proteomes" id="UP000009168"/>
    </source>
</evidence>
<dbReference type="AlphaFoldDB" id="Q23AG5"/>
<organism evidence="1 2">
    <name type="scientific">Tetrahymena thermophila (strain SB210)</name>
    <dbReference type="NCBI Taxonomy" id="312017"/>
    <lineage>
        <taxon>Eukaryota</taxon>
        <taxon>Sar</taxon>
        <taxon>Alveolata</taxon>
        <taxon>Ciliophora</taxon>
        <taxon>Intramacronucleata</taxon>
        <taxon>Oligohymenophorea</taxon>
        <taxon>Hymenostomatida</taxon>
        <taxon>Tetrahymenina</taxon>
        <taxon>Tetrahymenidae</taxon>
        <taxon>Tetrahymena</taxon>
    </lineage>
</organism>
<sequence>MFKSIALVSSQEGWIKIGVKIANKTCKEIEKSHNNKRKNDTLEYHLTYYDIYCGNE</sequence>
<protein>
    <submittedName>
        <fullName evidence="1">Uncharacterized protein</fullName>
    </submittedName>
</protein>
<reference evidence="2" key="1">
    <citation type="journal article" date="2006" name="PLoS Biol.">
        <title>Macronuclear genome sequence of the ciliate Tetrahymena thermophila, a model eukaryote.</title>
        <authorList>
            <person name="Eisen J.A."/>
            <person name="Coyne R.S."/>
            <person name="Wu M."/>
            <person name="Wu D."/>
            <person name="Thiagarajan M."/>
            <person name="Wortman J.R."/>
            <person name="Badger J.H."/>
            <person name="Ren Q."/>
            <person name="Amedeo P."/>
            <person name="Jones K.M."/>
            <person name="Tallon L.J."/>
            <person name="Delcher A.L."/>
            <person name="Salzberg S.L."/>
            <person name="Silva J.C."/>
            <person name="Haas B.J."/>
            <person name="Majoros W.H."/>
            <person name="Farzad M."/>
            <person name="Carlton J.M."/>
            <person name="Smith R.K. Jr."/>
            <person name="Garg J."/>
            <person name="Pearlman R.E."/>
            <person name="Karrer K.M."/>
            <person name="Sun L."/>
            <person name="Manning G."/>
            <person name="Elde N.C."/>
            <person name="Turkewitz A.P."/>
            <person name="Asai D.J."/>
            <person name="Wilkes D.E."/>
            <person name="Wang Y."/>
            <person name="Cai H."/>
            <person name="Collins K."/>
            <person name="Stewart B.A."/>
            <person name="Lee S.R."/>
            <person name="Wilamowska K."/>
            <person name="Weinberg Z."/>
            <person name="Ruzzo W.L."/>
            <person name="Wloga D."/>
            <person name="Gaertig J."/>
            <person name="Frankel J."/>
            <person name="Tsao C.-C."/>
            <person name="Gorovsky M.A."/>
            <person name="Keeling P.J."/>
            <person name="Waller R.F."/>
            <person name="Patron N.J."/>
            <person name="Cherry J.M."/>
            <person name="Stover N.A."/>
            <person name="Krieger C.J."/>
            <person name="del Toro C."/>
            <person name="Ryder H.F."/>
            <person name="Williamson S.C."/>
            <person name="Barbeau R.A."/>
            <person name="Hamilton E.P."/>
            <person name="Orias E."/>
        </authorList>
    </citation>
    <scope>NUCLEOTIDE SEQUENCE [LARGE SCALE GENOMIC DNA]</scope>
    <source>
        <strain evidence="2">SB210</strain>
    </source>
</reference>
<evidence type="ECO:0000313" key="1">
    <source>
        <dbReference type="EMBL" id="EAR93527.1"/>
    </source>
</evidence>
<proteinExistence type="predicted"/>
<dbReference type="InParanoid" id="Q23AG5"/>
<dbReference type="HOGENOM" id="CLU_3018522_0_0_1"/>
<keyword evidence="2" id="KW-1185">Reference proteome</keyword>
<dbReference type="KEGG" id="tet:TTHERM_00425940"/>
<gene>
    <name evidence="1" type="ORF">TTHERM_00425940</name>
</gene>
<dbReference type="RefSeq" id="XP_001013772.1">
    <property type="nucleotide sequence ID" value="XM_001013772.1"/>
</dbReference>